<dbReference type="Proteomes" id="UP000721442">
    <property type="component" value="Unassembled WGS sequence"/>
</dbReference>
<protein>
    <submittedName>
        <fullName evidence="1">Uncharacterized protein</fullName>
    </submittedName>
</protein>
<evidence type="ECO:0000313" key="2">
    <source>
        <dbReference type="Proteomes" id="UP000721442"/>
    </source>
</evidence>
<dbReference type="AlphaFoldDB" id="A0A940DFV5"/>
<accession>A0A940DFV5</accession>
<proteinExistence type="predicted"/>
<organism evidence="1 2">
    <name type="scientific">Candidatus Enterousia excrementavium</name>
    <dbReference type="NCBI Taxonomy" id="2840789"/>
    <lineage>
        <taxon>Bacteria</taxon>
        <taxon>Pseudomonadati</taxon>
        <taxon>Pseudomonadota</taxon>
        <taxon>Alphaproteobacteria</taxon>
        <taxon>Candidatus Enterousia</taxon>
    </lineage>
</organism>
<reference evidence="1" key="1">
    <citation type="submission" date="2020-10" db="EMBL/GenBank/DDBJ databases">
        <authorList>
            <person name="Gilroy R."/>
        </authorList>
    </citation>
    <scope>NUCLEOTIDE SEQUENCE</scope>
    <source>
        <strain evidence="1">B1-16210</strain>
    </source>
</reference>
<reference evidence="1" key="2">
    <citation type="journal article" date="2021" name="PeerJ">
        <title>Extensive microbial diversity within the chicken gut microbiome revealed by metagenomics and culture.</title>
        <authorList>
            <person name="Gilroy R."/>
            <person name="Ravi A."/>
            <person name="Getino M."/>
            <person name="Pursley I."/>
            <person name="Horton D.L."/>
            <person name="Alikhan N.F."/>
            <person name="Baker D."/>
            <person name="Gharbi K."/>
            <person name="Hall N."/>
            <person name="Watson M."/>
            <person name="Adriaenssens E.M."/>
            <person name="Foster-Nyarko E."/>
            <person name="Jarju S."/>
            <person name="Secka A."/>
            <person name="Antonio M."/>
            <person name="Oren A."/>
            <person name="Chaudhuri R.R."/>
            <person name="La Ragione R."/>
            <person name="Hildebrand F."/>
            <person name="Pallen M.J."/>
        </authorList>
    </citation>
    <scope>NUCLEOTIDE SEQUENCE</scope>
    <source>
        <strain evidence="1">B1-16210</strain>
    </source>
</reference>
<gene>
    <name evidence="1" type="ORF">IAC77_03905</name>
</gene>
<evidence type="ECO:0000313" key="1">
    <source>
        <dbReference type="EMBL" id="MBO8407573.1"/>
    </source>
</evidence>
<sequence length="102" mass="12304">MKWINLFSATWWKQKFDWTPVAVKTPRPRYEEYKDVGRTLLGYEVEVEYLYHGVQRTLFPTDTDKLCFVTPQKALANAIRFYKETKSKVAQYKKEQQNAYKR</sequence>
<name>A0A940DFV5_9PROT</name>
<comment type="caution">
    <text evidence="1">The sequence shown here is derived from an EMBL/GenBank/DDBJ whole genome shotgun (WGS) entry which is preliminary data.</text>
</comment>
<dbReference type="EMBL" id="JADINE010000048">
    <property type="protein sequence ID" value="MBO8407573.1"/>
    <property type="molecule type" value="Genomic_DNA"/>
</dbReference>